<comment type="caution">
    <text evidence="2">The sequence shown here is derived from an EMBL/GenBank/DDBJ whole genome shotgun (WGS) entry which is preliminary data.</text>
</comment>
<organism evidence="2 3">
    <name type="scientific">Serinicoccus chungangensis</name>
    <dbReference type="NCBI Taxonomy" id="767452"/>
    <lineage>
        <taxon>Bacteria</taxon>
        <taxon>Bacillati</taxon>
        <taxon>Actinomycetota</taxon>
        <taxon>Actinomycetes</taxon>
        <taxon>Micrococcales</taxon>
        <taxon>Ornithinimicrobiaceae</taxon>
        <taxon>Serinicoccus</taxon>
    </lineage>
</organism>
<gene>
    <name evidence="2" type="ORF">AVL62_11315</name>
</gene>
<dbReference type="InterPro" id="IPR036514">
    <property type="entry name" value="SGNH_hydro_sf"/>
</dbReference>
<evidence type="ECO:0000313" key="2">
    <source>
        <dbReference type="EMBL" id="KUG58481.1"/>
    </source>
</evidence>
<accession>A0A0W8IEV4</accession>
<protein>
    <submittedName>
        <fullName evidence="2">Uncharacterized protein</fullName>
    </submittedName>
</protein>
<dbReference type="Gene3D" id="3.40.50.1110">
    <property type="entry name" value="SGNH hydrolase"/>
    <property type="match status" value="1"/>
</dbReference>
<proteinExistence type="predicted"/>
<dbReference type="Proteomes" id="UP000054837">
    <property type="component" value="Unassembled WGS sequence"/>
</dbReference>
<evidence type="ECO:0000313" key="3">
    <source>
        <dbReference type="Proteomes" id="UP000054837"/>
    </source>
</evidence>
<evidence type="ECO:0000256" key="1">
    <source>
        <dbReference type="SAM" id="MobiDB-lite"/>
    </source>
</evidence>
<reference evidence="2 3" key="1">
    <citation type="submission" date="2015-12" db="EMBL/GenBank/DDBJ databases">
        <title>Serinicoccus chungangenesis strain CD08_5 genome sequencing and assembly.</title>
        <authorList>
            <person name="Chander A.M."/>
            <person name="Kaur G."/>
            <person name="Nair G.R."/>
            <person name="Dhawan D.K."/>
            <person name="Kochhar R.K."/>
            <person name="Mayilraj S."/>
            <person name="Bhadada S.K."/>
        </authorList>
    </citation>
    <scope>NUCLEOTIDE SEQUENCE [LARGE SCALE GENOMIC DNA]</scope>
    <source>
        <strain evidence="2 3">CD08_5</strain>
    </source>
</reference>
<sequence>MVILTNVLIVALVAIGFSQRGFSGWWDTLRGDWEPPTVSDPYADDAAEATSPPTEDEPETEPTPTPSPSPTTEEPEPPSLEERFEEGEDLSVLVLGDRTGTHENDWVAAWARQLTGSRDVQLTSTLAEDPTRWGDPVDFGGEGPAVDIDNASLVQGTPEYAAARLDLFVRDDPDLVLVSFGRANTPDDLPGQLSDLHDELTQELPEAEVRYVVQPPRRDGQPVVADTVREWAADQADVELVDVAQVFQDEGIVDATVSARDPLSVNIFGGQRWAQIVQEAVFGGDQQAEEDAPQDGGNAGAGPPAEDGAAEEEAAGAAGPQEPSAQPSPPAPSLVGPTAEPSPWQPPTSPWSPPPAPAPDPVPTTPAPTGPTGPPSTPTPTDPTPSSPPSTEPGPSPTPDPPAPEPSEPEPTGPDTAAPLSWWTAT</sequence>
<keyword evidence="3" id="KW-1185">Reference proteome</keyword>
<name>A0A0W8IEV4_9MICO</name>
<dbReference type="STRING" id="767452.AVL62_11315"/>
<feature type="region of interest" description="Disordered" evidence="1">
    <location>
        <begin position="285"/>
        <end position="426"/>
    </location>
</feature>
<feature type="region of interest" description="Disordered" evidence="1">
    <location>
        <begin position="36"/>
        <end position="85"/>
    </location>
</feature>
<feature type="compositionally biased region" description="Pro residues" evidence="1">
    <location>
        <begin position="343"/>
        <end position="412"/>
    </location>
</feature>
<dbReference type="EMBL" id="LQBL01000003">
    <property type="protein sequence ID" value="KUG58481.1"/>
    <property type="molecule type" value="Genomic_DNA"/>
</dbReference>
<dbReference type="PRINTS" id="PR01217">
    <property type="entry name" value="PRICHEXTENSN"/>
</dbReference>
<dbReference type="SUPFAM" id="SSF52266">
    <property type="entry name" value="SGNH hydrolase"/>
    <property type="match status" value="1"/>
</dbReference>
<feature type="compositionally biased region" description="Low complexity" evidence="1">
    <location>
        <begin position="315"/>
        <end position="325"/>
    </location>
</feature>
<dbReference type="AlphaFoldDB" id="A0A0W8IEV4"/>